<protein>
    <submittedName>
        <fullName evidence="1">Uncharacterized protein</fullName>
    </submittedName>
</protein>
<accession>A0ACC2MIN5</accession>
<comment type="caution">
    <text evidence="1">The sequence shown here is derived from an EMBL/GenBank/DDBJ whole genome shotgun (WGS) entry which is preliminary data.</text>
</comment>
<proteinExistence type="predicted"/>
<organism evidence="1 2">
    <name type="scientific">Persea americana</name>
    <name type="common">Avocado</name>
    <dbReference type="NCBI Taxonomy" id="3435"/>
    <lineage>
        <taxon>Eukaryota</taxon>
        <taxon>Viridiplantae</taxon>
        <taxon>Streptophyta</taxon>
        <taxon>Embryophyta</taxon>
        <taxon>Tracheophyta</taxon>
        <taxon>Spermatophyta</taxon>
        <taxon>Magnoliopsida</taxon>
        <taxon>Magnoliidae</taxon>
        <taxon>Laurales</taxon>
        <taxon>Lauraceae</taxon>
        <taxon>Persea</taxon>
    </lineage>
</organism>
<dbReference type="Proteomes" id="UP001234297">
    <property type="component" value="Chromosome 2"/>
</dbReference>
<sequence length="309" mass="34948">MTDIPRRSISQRIAEGLPPYNANDLGLNYVTLPYIEIIYYYILRNVHPSVILKPRSLHRYLKGNLPYPPAGIIQDNRQFTTFFPMNIHKQSTYKNRFKIFKGITSFQDPATSHIAVEDLDRFMNLAGTDSLKIDKAEVELYYLCGGYNNAIQARERVIRSIHSHLEVETPLRDLNKYPAVSSQPKRELPLEMCSLNQQQMEVPSPTYVPVEPEPPSDEAEPPTDEVPGSTSMVPITIEEAPLWFCTKESLQVTGTIKQGLVLQGIGIFDIYKSKDAYLFQVALPGVKQDPDQFSCKVESDGMVHIQGGD</sequence>
<gene>
    <name evidence="1" type="ORF">MRB53_006994</name>
</gene>
<dbReference type="EMBL" id="CM056810">
    <property type="protein sequence ID" value="KAJ8645246.1"/>
    <property type="molecule type" value="Genomic_DNA"/>
</dbReference>
<reference evidence="1 2" key="1">
    <citation type="journal article" date="2022" name="Hortic Res">
        <title>A haplotype resolved chromosomal level avocado genome allows analysis of novel avocado genes.</title>
        <authorList>
            <person name="Nath O."/>
            <person name="Fletcher S.J."/>
            <person name="Hayward A."/>
            <person name="Shaw L.M."/>
            <person name="Masouleh A.K."/>
            <person name="Furtado A."/>
            <person name="Henry R.J."/>
            <person name="Mitter N."/>
        </authorList>
    </citation>
    <scope>NUCLEOTIDE SEQUENCE [LARGE SCALE GENOMIC DNA]</scope>
    <source>
        <strain evidence="2">cv. Hass</strain>
    </source>
</reference>
<keyword evidence="2" id="KW-1185">Reference proteome</keyword>
<evidence type="ECO:0000313" key="1">
    <source>
        <dbReference type="EMBL" id="KAJ8645246.1"/>
    </source>
</evidence>
<name>A0ACC2MIN5_PERAE</name>
<evidence type="ECO:0000313" key="2">
    <source>
        <dbReference type="Proteomes" id="UP001234297"/>
    </source>
</evidence>